<dbReference type="AlphaFoldDB" id="A0A1Z5K4S5"/>
<feature type="transmembrane region" description="Helical" evidence="2">
    <location>
        <begin position="336"/>
        <end position="356"/>
    </location>
</feature>
<keyword evidence="2" id="KW-0472">Membrane</keyword>
<accession>A0A1Z5K4S5</accession>
<evidence type="ECO:0000256" key="2">
    <source>
        <dbReference type="SAM" id="Phobius"/>
    </source>
</evidence>
<feature type="region of interest" description="Disordered" evidence="1">
    <location>
        <begin position="1"/>
        <end position="36"/>
    </location>
</feature>
<evidence type="ECO:0000313" key="4">
    <source>
        <dbReference type="Proteomes" id="UP000198406"/>
    </source>
</evidence>
<dbReference type="Proteomes" id="UP000198406">
    <property type="component" value="Unassembled WGS sequence"/>
</dbReference>
<comment type="caution">
    <text evidence="3">The sequence shown here is derived from an EMBL/GenBank/DDBJ whole genome shotgun (WGS) entry which is preliminary data.</text>
</comment>
<protein>
    <submittedName>
        <fullName evidence="3">Uncharacterized protein</fullName>
    </submittedName>
</protein>
<dbReference type="OrthoDB" id="42068at2759"/>
<organism evidence="3 4">
    <name type="scientific">Fistulifera solaris</name>
    <name type="common">Oleaginous diatom</name>
    <dbReference type="NCBI Taxonomy" id="1519565"/>
    <lineage>
        <taxon>Eukaryota</taxon>
        <taxon>Sar</taxon>
        <taxon>Stramenopiles</taxon>
        <taxon>Ochrophyta</taxon>
        <taxon>Bacillariophyta</taxon>
        <taxon>Bacillariophyceae</taxon>
        <taxon>Bacillariophycidae</taxon>
        <taxon>Naviculales</taxon>
        <taxon>Naviculaceae</taxon>
        <taxon>Fistulifera</taxon>
    </lineage>
</organism>
<feature type="transmembrane region" description="Helical" evidence="2">
    <location>
        <begin position="362"/>
        <end position="382"/>
    </location>
</feature>
<name>A0A1Z5K4S5_FISSO</name>
<sequence length="402" mass="45750">MQSARLAQSQPRLRTSRSTEDRKGLNAEQNGEEKRRRGRVSYWLFRSLPSVDKKPRSSSWKDLQLVARWNNNKKATGDVLCLPSREVGCDDGEEDMGSISSGSSLSTVGELQQQQEEMVLLDSSGPEFQEGSKLRVIPPYNSREDPFFDLQQYMAKREMTATQEKWNALTMIPSPLYCIYFLLAGRWLDPSLVRELLDDASYRYDVPDGCLAPQSWHNMPAPPPLPVLAAAFGIIFHAPFSFLYHWKYAHSLPPGAARTTHWSRRMDQAMIHFASACMSYATSGSWDFFVANCLFNADCMYRQFKTRVRPRRNKIRIIISILAYTIPIFRRGDAELFLKLWFVLLISGWLFIHYPIGGWSHAAFHLTIAFAPPLLMLAALDLPASQEALTRAAQCAAVTLER</sequence>
<keyword evidence="4" id="KW-1185">Reference proteome</keyword>
<evidence type="ECO:0000256" key="1">
    <source>
        <dbReference type="SAM" id="MobiDB-lite"/>
    </source>
</evidence>
<gene>
    <name evidence="3" type="ORF">FisN_23Lh171</name>
</gene>
<reference evidence="3 4" key="1">
    <citation type="journal article" date="2015" name="Plant Cell">
        <title>Oil accumulation by the oleaginous diatom Fistulifera solaris as revealed by the genome and transcriptome.</title>
        <authorList>
            <person name="Tanaka T."/>
            <person name="Maeda Y."/>
            <person name="Veluchamy A."/>
            <person name="Tanaka M."/>
            <person name="Abida H."/>
            <person name="Marechal E."/>
            <person name="Bowler C."/>
            <person name="Muto M."/>
            <person name="Sunaga Y."/>
            <person name="Tanaka M."/>
            <person name="Yoshino T."/>
            <person name="Taniguchi T."/>
            <person name="Fukuda Y."/>
            <person name="Nemoto M."/>
            <person name="Matsumoto M."/>
            <person name="Wong P.S."/>
            <person name="Aburatani S."/>
            <person name="Fujibuchi W."/>
        </authorList>
    </citation>
    <scope>NUCLEOTIDE SEQUENCE [LARGE SCALE GENOMIC DNA]</scope>
    <source>
        <strain evidence="3 4">JPCC DA0580</strain>
    </source>
</reference>
<feature type="transmembrane region" description="Helical" evidence="2">
    <location>
        <begin position="225"/>
        <end position="244"/>
    </location>
</feature>
<keyword evidence="2" id="KW-0812">Transmembrane</keyword>
<feature type="transmembrane region" description="Helical" evidence="2">
    <location>
        <begin position="166"/>
        <end position="188"/>
    </location>
</feature>
<proteinExistence type="predicted"/>
<feature type="compositionally biased region" description="Basic and acidic residues" evidence="1">
    <location>
        <begin position="17"/>
        <end position="35"/>
    </location>
</feature>
<keyword evidence="2" id="KW-1133">Transmembrane helix</keyword>
<feature type="compositionally biased region" description="Polar residues" evidence="1">
    <location>
        <begin position="1"/>
        <end position="13"/>
    </location>
</feature>
<evidence type="ECO:0000313" key="3">
    <source>
        <dbReference type="EMBL" id="GAX21225.1"/>
    </source>
</evidence>
<dbReference type="InParanoid" id="A0A1Z5K4S5"/>
<dbReference type="EMBL" id="BDSP01000161">
    <property type="protein sequence ID" value="GAX21225.1"/>
    <property type="molecule type" value="Genomic_DNA"/>
</dbReference>